<evidence type="ECO:0000256" key="7">
    <source>
        <dbReference type="ARBA" id="ARBA00040117"/>
    </source>
</evidence>
<comment type="subcellular location">
    <subcellularLocation>
        <location evidence="1 8 9">Nucleus</location>
    </subcellularLocation>
</comment>
<keyword evidence="5 8" id="KW-0371">Homeobox</keyword>
<dbReference type="SMART" id="SM00389">
    <property type="entry name" value="HOX"/>
    <property type="match status" value="5"/>
</dbReference>
<keyword evidence="4 8" id="KW-0238">DNA-binding</keyword>
<keyword evidence="2" id="KW-1017">Isopeptide bond</keyword>
<feature type="domain" description="Homeobox" evidence="11">
    <location>
        <begin position="281"/>
        <end position="324"/>
    </location>
</feature>
<dbReference type="Gene3D" id="1.10.10.60">
    <property type="entry name" value="Homeodomain-like"/>
    <property type="match status" value="5"/>
</dbReference>
<feature type="DNA-binding region" description="Homeobox" evidence="8">
    <location>
        <begin position="425"/>
        <end position="484"/>
    </location>
</feature>
<evidence type="ECO:0000313" key="12">
    <source>
        <dbReference type="Ensembl" id="ENSHCOP00000007041.1"/>
    </source>
</evidence>
<keyword evidence="3" id="KW-0832">Ubl conjugation</keyword>
<dbReference type="GeneTree" id="ENSGT00950000182893"/>
<reference evidence="12" key="1">
    <citation type="submission" date="2025-08" db="UniProtKB">
        <authorList>
            <consortium name="Ensembl"/>
        </authorList>
    </citation>
    <scope>IDENTIFICATION</scope>
</reference>
<evidence type="ECO:0000256" key="2">
    <source>
        <dbReference type="ARBA" id="ARBA00022499"/>
    </source>
</evidence>
<feature type="region of interest" description="Disordered" evidence="10">
    <location>
        <begin position="84"/>
        <end position="204"/>
    </location>
</feature>
<dbReference type="PROSITE" id="PS50071">
    <property type="entry name" value="HOMEOBOX_2"/>
    <property type="match status" value="4"/>
</dbReference>
<evidence type="ECO:0000256" key="4">
    <source>
        <dbReference type="ARBA" id="ARBA00023125"/>
    </source>
</evidence>
<evidence type="ECO:0000256" key="8">
    <source>
        <dbReference type="PROSITE-ProRule" id="PRU00108"/>
    </source>
</evidence>
<dbReference type="SUPFAM" id="SSF57667">
    <property type="entry name" value="beta-beta-alpha zinc fingers"/>
    <property type="match status" value="1"/>
</dbReference>
<name>A0A3Q2Y2H8_HIPCM</name>
<proteinExistence type="predicted"/>
<feature type="compositionally biased region" description="Basic and acidic residues" evidence="10">
    <location>
        <begin position="24"/>
        <end position="33"/>
    </location>
</feature>
<dbReference type="InterPro" id="IPR036236">
    <property type="entry name" value="Znf_C2H2_sf"/>
</dbReference>
<evidence type="ECO:0000256" key="3">
    <source>
        <dbReference type="ARBA" id="ARBA00022843"/>
    </source>
</evidence>
<dbReference type="GO" id="GO:0003677">
    <property type="term" value="F:DNA binding"/>
    <property type="evidence" value="ECO:0007669"/>
    <property type="project" value="UniProtKB-UniRule"/>
</dbReference>
<dbReference type="GO" id="GO:0005634">
    <property type="term" value="C:nucleus"/>
    <property type="evidence" value="ECO:0007669"/>
    <property type="project" value="UniProtKB-SubCell"/>
</dbReference>
<dbReference type="Proteomes" id="UP000264820">
    <property type="component" value="Unplaced"/>
</dbReference>
<dbReference type="PANTHER" id="PTHR15467:SF4">
    <property type="entry name" value="ZINC FINGERS AND HOMEOBOXES PROTEIN 1"/>
    <property type="match status" value="1"/>
</dbReference>
<feature type="DNA-binding region" description="Homeobox" evidence="8">
    <location>
        <begin position="632"/>
        <end position="681"/>
    </location>
</feature>
<dbReference type="Ensembl" id="ENSHCOT00000002668.1">
    <property type="protein sequence ID" value="ENSHCOP00000007041.1"/>
    <property type="gene ID" value="ENSHCOG00000008956.1"/>
</dbReference>
<evidence type="ECO:0000256" key="5">
    <source>
        <dbReference type="ARBA" id="ARBA00023155"/>
    </source>
</evidence>
<dbReference type="Pfam" id="PF00046">
    <property type="entry name" value="Homeodomain"/>
    <property type="match status" value="4"/>
</dbReference>
<feature type="DNA-binding region" description="Homeobox" evidence="8">
    <location>
        <begin position="283"/>
        <end position="325"/>
    </location>
</feature>
<evidence type="ECO:0000256" key="9">
    <source>
        <dbReference type="RuleBase" id="RU000682"/>
    </source>
</evidence>
<feature type="domain" description="Homeobox" evidence="11">
    <location>
        <begin position="630"/>
        <end position="680"/>
    </location>
</feature>
<feature type="compositionally biased region" description="Basic and acidic residues" evidence="10">
    <location>
        <begin position="759"/>
        <end position="778"/>
    </location>
</feature>
<feature type="region of interest" description="Disordered" evidence="10">
    <location>
        <begin position="1"/>
        <end position="39"/>
    </location>
</feature>
<feature type="region of interest" description="Disordered" evidence="10">
    <location>
        <begin position="759"/>
        <end position="808"/>
    </location>
</feature>
<accession>A0A3Q2Y2H8</accession>
<feature type="region of interest" description="Disordered" evidence="10">
    <location>
        <begin position="482"/>
        <end position="504"/>
    </location>
</feature>
<dbReference type="InterPro" id="IPR001356">
    <property type="entry name" value="HD"/>
</dbReference>
<keyword evidence="13" id="KW-1185">Reference proteome</keyword>
<protein>
    <recommendedName>
        <fullName evidence="7">Zinc fingers and homeoboxes protein 1</fullName>
    </recommendedName>
</protein>
<dbReference type="InterPro" id="IPR009057">
    <property type="entry name" value="Homeodomain-like_sf"/>
</dbReference>
<feature type="domain" description="Homeobox" evidence="11">
    <location>
        <begin position="423"/>
        <end position="483"/>
    </location>
</feature>
<keyword evidence="6 8" id="KW-0539">Nucleus</keyword>
<dbReference type="SUPFAM" id="SSF46689">
    <property type="entry name" value="Homeodomain-like"/>
    <property type="match status" value="5"/>
</dbReference>
<feature type="DNA-binding region" description="Homeobox" evidence="8">
    <location>
        <begin position="558"/>
        <end position="601"/>
    </location>
</feature>
<feature type="domain" description="Homeobox" evidence="11">
    <location>
        <begin position="556"/>
        <end position="600"/>
    </location>
</feature>
<evidence type="ECO:0000256" key="6">
    <source>
        <dbReference type="ARBA" id="ARBA00023242"/>
    </source>
</evidence>
<feature type="region of interest" description="Disordered" evidence="10">
    <location>
        <begin position="406"/>
        <end position="434"/>
    </location>
</feature>
<dbReference type="CDD" id="cd00086">
    <property type="entry name" value="homeodomain"/>
    <property type="match status" value="5"/>
</dbReference>
<dbReference type="PANTHER" id="PTHR15467">
    <property type="entry name" value="ZINC-FINGERS AND HOMEOBOXES RELATED"/>
    <property type="match status" value="1"/>
</dbReference>
<reference evidence="12" key="2">
    <citation type="submission" date="2025-09" db="UniProtKB">
        <authorList>
            <consortium name="Ensembl"/>
        </authorList>
    </citation>
    <scope>IDENTIFICATION</scope>
</reference>
<organism evidence="12 13">
    <name type="scientific">Hippocampus comes</name>
    <name type="common">Tiger tail seahorse</name>
    <dbReference type="NCBI Taxonomy" id="109280"/>
    <lineage>
        <taxon>Eukaryota</taxon>
        <taxon>Metazoa</taxon>
        <taxon>Chordata</taxon>
        <taxon>Craniata</taxon>
        <taxon>Vertebrata</taxon>
        <taxon>Euteleostomi</taxon>
        <taxon>Actinopterygii</taxon>
        <taxon>Neopterygii</taxon>
        <taxon>Teleostei</taxon>
        <taxon>Neoteleostei</taxon>
        <taxon>Acanthomorphata</taxon>
        <taxon>Syngnathiaria</taxon>
        <taxon>Syngnathiformes</taxon>
        <taxon>Syngnathoidei</taxon>
        <taxon>Syngnathidae</taxon>
        <taxon>Hippocampus</taxon>
    </lineage>
</organism>
<sequence length="808" mass="88313">MASRRKSSTPCMLPPPPSGGDAGDADRAEDRGVAEPSSKSYECKYCSFGAQTLKLFAGHVDSGHADGVTDALDVCVACHRRTRRYDPPARGRSTQNSDTHPKEGRPVGGRDQTGDRRTFDDSAPEGRPLETQDDARPEDGGRRHDDACCQGIALSKTPIMRSRAEPKKFTASRRTAAEDVIKVESEDETDEDNAAPAFSAAAAPPPLPVPAPLQLLTGLPQSLVLNCPDALHVQGGGGGALPAGTLAQVLSVLQKQNQNQLLIPISSIPAYHAAMDNNVLLLGAYNRFPYPSPSEIAALASQTKFSEENVKVWFSAQRLKHGVSWTPEEVEEERKKTSNGAVQTLHPSVPHAIAVIPAGVAANGLRSIFQTCQIVGPPGLVLAQVGGRADVNLPAAAPVALTVAGVPAPRSKPPAERASSSAASDSASKTKKSKEQLAELKASYGRRRFATDVEISRLMQVTGLSKRAIKKWFSDTRYNQRNSRDLQHGSGAVGVQAGRNDDKDSAAPAIVIDSSDDAGDFAASGNRGSPRLPRERRAKLRHAFPDFTPQKFKEKTSGQLLILESSFRKCDTPSDDELMRLRTQTKLTRREVDAWFSDRRKGVVPKGGGGGEAAPPASPPPVGRRVLKKTPAQLEILKKAFVRSRWPTAQEYDEMARDCGLPRNYVVNWFGDTRYAAKNSNLKWFDLYHGGKVRTRPRAPARLRHTHPCLAKNGKAFLRAYFLQQRVLSEDHLGDLAAKSDMSEQQIREWFSEVGRRAAEGREPFGDRDQEAERQEQRAEEEEGMIATRRPSRRVRREMKKTNVVIRT</sequence>
<evidence type="ECO:0000313" key="13">
    <source>
        <dbReference type="Proteomes" id="UP000264820"/>
    </source>
</evidence>
<feature type="compositionally biased region" description="Basic and acidic residues" evidence="10">
    <location>
        <begin position="127"/>
        <end position="147"/>
    </location>
</feature>
<evidence type="ECO:0000256" key="1">
    <source>
        <dbReference type="ARBA" id="ARBA00004123"/>
    </source>
</evidence>
<evidence type="ECO:0000259" key="11">
    <source>
        <dbReference type="PROSITE" id="PS50071"/>
    </source>
</evidence>
<feature type="region of interest" description="Disordered" evidence="10">
    <location>
        <begin position="600"/>
        <end position="625"/>
    </location>
</feature>
<dbReference type="STRING" id="109280.ENSHCOP00000007041"/>
<feature type="compositionally biased region" description="Basic and acidic residues" evidence="10">
    <location>
        <begin position="175"/>
        <end position="184"/>
    </location>
</feature>
<dbReference type="AlphaFoldDB" id="A0A3Q2Y2H8"/>
<feature type="compositionally biased region" description="Basic residues" evidence="10">
    <location>
        <begin position="790"/>
        <end position="799"/>
    </location>
</feature>
<dbReference type="GO" id="GO:0000981">
    <property type="term" value="F:DNA-binding transcription factor activity, RNA polymerase II-specific"/>
    <property type="evidence" value="ECO:0007669"/>
    <property type="project" value="TreeGrafter"/>
</dbReference>
<evidence type="ECO:0000256" key="10">
    <source>
        <dbReference type="SAM" id="MobiDB-lite"/>
    </source>
</evidence>
<feature type="compositionally biased region" description="Low complexity" evidence="10">
    <location>
        <begin position="416"/>
        <end position="427"/>
    </location>
</feature>